<dbReference type="PANTHER" id="PTHR48071">
    <property type="entry name" value="SRCR DOMAIN-CONTAINING PROTEIN"/>
    <property type="match status" value="1"/>
</dbReference>
<dbReference type="PROSITE" id="PS00420">
    <property type="entry name" value="SRCR_1"/>
    <property type="match status" value="1"/>
</dbReference>
<dbReference type="PROSITE" id="PS50287">
    <property type="entry name" value="SRCR_2"/>
    <property type="match status" value="1"/>
</dbReference>
<evidence type="ECO:0000256" key="3">
    <source>
        <dbReference type="PROSITE-ProRule" id="PRU00196"/>
    </source>
</evidence>
<evidence type="ECO:0000313" key="5">
    <source>
        <dbReference type="EnsemblMetazoa" id="Aqu2.1.01628_001"/>
    </source>
</evidence>
<keyword evidence="2 3" id="KW-1015">Disulfide bond</keyword>
<dbReference type="Pfam" id="PF00530">
    <property type="entry name" value="SRCR"/>
    <property type="match status" value="1"/>
</dbReference>
<sequence length="103" mass="11574">MRLVGGKGRNEGRVEVYNQNIWGSVCSNNFDMKDGNVICKYLGHPGLEEIYNKEETPSSMVRTSEGAIWMNNLQCNGNEETPFDCLQSTFGEHDCTHNQDVAL</sequence>
<dbReference type="SUPFAM" id="SSF56487">
    <property type="entry name" value="SRCR-like"/>
    <property type="match status" value="1"/>
</dbReference>
<evidence type="ECO:0000256" key="1">
    <source>
        <dbReference type="ARBA" id="ARBA00022729"/>
    </source>
</evidence>
<dbReference type="PRINTS" id="PR00258">
    <property type="entry name" value="SPERACTRCPTR"/>
</dbReference>
<accession>A0A1X7SHU3</accession>
<dbReference type="InParanoid" id="A0A1X7SHU3"/>
<feature type="domain" description="SRCR" evidence="4">
    <location>
        <begin position="1"/>
        <end position="103"/>
    </location>
</feature>
<name>A0A1X7SHU3_AMPQE</name>
<feature type="disulfide bond" evidence="3">
    <location>
        <begin position="75"/>
        <end position="85"/>
    </location>
</feature>
<dbReference type="AlphaFoldDB" id="A0A1X7SHU3"/>
<evidence type="ECO:0000259" key="4">
    <source>
        <dbReference type="PROSITE" id="PS50287"/>
    </source>
</evidence>
<dbReference type="OMA" id="ECADIKW"/>
<dbReference type="PANTHER" id="PTHR48071:SF18">
    <property type="entry name" value="DELETED IN MALIGNANT BRAIN TUMORS 1 PROTEIN-RELATED"/>
    <property type="match status" value="1"/>
</dbReference>
<dbReference type="OrthoDB" id="291007at2759"/>
<organism evidence="5">
    <name type="scientific">Amphimedon queenslandica</name>
    <name type="common">Sponge</name>
    <dbReference type="NCBI Taxonomy" id="400682"/>
    <lineage>
        <taxon>Eukaryota</taxon>
        <taxon>Metazoa</taxon>
        <taxon>Porifera</taxon>
        <taxon>Demospongiae</taxon>
        <taxon>Heteroscleromorpha</taxon>
        <taxon>Haplosclerida</taxon>
        <taxon>Niphatidae</taxon>
        <taxon>Amphimedon</taxon>
    </lineage>
</organism>
<protein>
    <recommendedName>
        <fullName evidence="4">SRCR domain-containing protein</fullName>
    </recommendedName>
</protein>
<proteinExistence type="predicted"/>
<keyword evidence="1" id="KW-0732">Signal</keyword>
<dbReference type="Gene3D" id="3.10.250.10">
    <property type="entry name" value="SRCR-like domain"/>
    <property type="match status" value="1"/>
</dbReference>
<dbReference type="GO" id="GO:0016020">
    <property type="term" value="C:membrane"/>
    <property type="evidence" value="ECO:0007669"/>
    <property type="project" value="InterPro"/>
</dbReference>
<comment type="caution">
    <text evidence="3">Lacks conserved residue(s) required for the propagation of feature annotation.</text>
</comment>
<dbReference type="STRING" id="400682.A0A1X7SHU3"/>
<dbReference type="FunFam" id="3.10.250.10:FF:000001">
    <property type="entry name" value="Lysyl oxidase 4 isoform X1"/>
    <property type="match status" value="1"/>
</dbReference>
<dbReference type="EnsemblMetazoa" id="Aqu2.1.01628_001">
    <property type="protein sequence ID" value="Aqu2.1.01628_001"/>
    <property type="gene ID" value="Aqu2.1.01628"/>
</dbReference>
<reference evidence="5" key="1">
    <citation type="submission" date="2017-05" db="UniProtKB">
        <authorList>
            <consortium name="EnsemblMetazoa"/>
        </authorList>
    </citation>
    <scope>IDENTIFICATION</scope>
</reference>
<dbReference type="InterPro" id="IPR001190">
    <property type="entry name" value="SRCR"/>
</dbReference>
<dbReference type="InterPro" id="IPR036772">
    <property type="entry name" value="SRCR-like_dom_sf"/>
</dbReference>
<dbReference type="SMART" id="SM00202">
    <property type="entry name" value="SR"/>
    <property type="match status" value="1"/>
</dbReference>
<evidence type="ECO:0000256" key="2">
    <source>
        <dbReference type="ARBA" id="ARBA00023157"/>
    </source>
</evidence>